<evidence type="ECO:0000259" key="2">
    <source>
        <dbReference type="Pfam" id="PF20516"/>
    </source>
</evidence>
<feature type="non-terminal residue" evidence="3">
    <location>
        <position position="394"/>
    </location>
</feature>
<dbReference type="Proteomes" id="UP001154252">
    <property type="component" value="Unassembled WGS sequence"/>
</dbReference>
<dbReference type="EMBL" id="CAJVRC010000907">
    <property type="protein sequence ID" value="CAG8910214.1"/>
    <property type="molecule type" value="Genomic_DNA"/>
</dbReference>
<feature type="region of interest" description="Disordered" evidence="1">
    <location>
        <begin position="103"/>
        <end position="123"/>
    </location>
</feature>
<evidence type="ECO:0000256" key="1">
    <source>
        <dbReference type="SAM" id="MobiDB-lite"/>
    </source>
</evidence>
<reference evidence="3" key="1">
    <citation type="submission" date="2021-07" db="EMBL/GenBank/DDBJ databases">
        <authorList>
            <person name="Branca A.L. A."/>
        </authorList>
    </citation>
    <scope>NUCLEOTIDE SEQUENCE</scope>
</reference>
<organism evidence="3 4">
    <name type="scientific">Penicillium egyptiacum</name>
    <dbReference type="NCBI Taxonomy" id="1303716"/>
    <lineage>
        <taxon>Eukaryota</taxon>
        <taxon>Fungi</taxon>
        <taxon>Dikarya</taxon>
        <taxon>Ascomycota</taxon>
        <taxon>Pezizomycotina</taxon>
        <taxon>Eurotiomycetes</taxon>
        <taxon>Eurotiomycetidae</taxon>
        <taxon>Eurotiales</taxon>
        <taxon>Aspergillaceae</taxon>
        <taxon>Penicillium</taxon>
    </lineage>
</organism>
<name>A0A9W4P9N6_9EURO</name>
<feature type="domain" description="PD-(D/E)XK nuclease-like" evidence="2">
    <location>
        <begin position="166"/>
        <end position="382"/>
    </location>
</feature>
<feature type="region of interest" description="Disordered" evidence="1">
    <location>
        <begin position="33"/>
        <end position="89"/>
    </location>
</feature>
<gene>
    <name evidence="3" type="ORF">PEGY_LOCUS11017</name>
</gene>
<proteinExistence type="predicted"/>
<accession>A0A9W4P9N6</accession>
<sequence>QLCSIPCCIQFALMSAGQTPAILSWAEEVARSVPKTPPDTDQFEELLGDHPAPASHYNRKRSASEAENPMSQSDPSKRPYRTASETASTVSVRLPDDIISLAPSSSALSRGAEQSRSPSPTRVKAELAAATPRVVYIHESADPQSLAASQLLATLTHDSEFGENEDVARKISNASCQCATELRSEGSWVHKVALPLLEGAIAELPLECWSVQTESVDPQYQPRYTVRDTYNRKIDLVVGLPVNAWEVEYEKAGLHTPGKYFNHMTHPHTGKRVLGPGVEIQAADGNLIEAQVQIGVWMTGLLMWAFAQRKGLKDLPPLVGCTAVGEDWKFYIAIGVEGPGILKEVRIWGPLSDLDGRTTSLKHTKSLLKTLRGVMEYTIGQYKDWIFQAITSEV</sequence>
<dbReference type="Pfam" id="PF20516">
    <property type="entry name" value="PDDEXK_12"/>
    <property type="match status" value="1"/>
</dbReference>
<dbReference type="InterPro" id="IPR046797">
    <property type="entry name" value="PDDEXK_12"/>
</dbReference>
<protein>
    <recommendedName>
        <fullName evidence="2">PD-(D/E)XK nuclease-like domain-containing protein</fullName>
    </recommendedName>
</protein>
<evidence type="ECO:0000313" key="4">
    <source>
        <dbReference type="Proteomes" id="UP001154252"/>
    </source>
</evidence>
<dbReference type="AlphaFoldDB" id="A0A9W4P9N6"/>
<comment type="caution">
    <text evidence="3">The sequence shown here is derived from an EMBL/GenBank/DDBJ whole genome shotgun (WGS) entry which is preliminary data.</text>
</comment>
<dbReference type="OrthoDB" id="4161186at2759"/>
<keyword evidence="4" id="KW-1185">Reference proteome</keyword>
<evidence type="ECO:0000313" key="3">
    <source>
        <dbReference type="EMBL" id="CAG8910214.1"/>
    </source>
</evidence>